<dbReference type="Gene3D" id="2.120.10.80">
    <property type="entry name" value="Kelch-type beta propeller"/>
    <property type="match status" value="2"/>
</dbReference>
<evidence type="ECO:0000256" key="2">
    <source>
        <dbReference type="ARBA" id="ARBA00022737"/>
    </source>
</evidence>
<organism evidence="4 5">
    <name type="scientific">Zasmidium cellare</name>
    <name type="common">Wine cellar mold</name>
    <name type="synonym">Racodium cellare</name>
    <dbReference type="NCBI Taxonomy" id="395010"/>
    <lineage>
        <taxon>Eukaryota</taxon>
        <taxon>Fungi</taxon>
        <taxon>Dikarya</taxon>
        <taxon>Ascomycota</taxon>
        <taxon>Pezizomycotina</taxon>
        <taxon>Dothideomycetes</taxon>
        <taxon>Dothideomycetidae</taxon>
        <taxon>Mycosphaerellales</taxon>
        <taxon>Mycosphaerellaceae</taxon>
        <taxon>Zasmidium</taxon>
    </lineage>
</organism>
<gene>
    <name evidence="4" type="ORF">PRZ48_014405</name>
</gene>
<dbReference type="SUPFAM" id="SSF117281">
    <property type="entry name" value="Kelch motif"/>
    <property type="match status" value="2"/>
</dbReference>
<evidence type="ECO:0000313" key="4">
    <source>
        <dbReference type="EMBL" id="KAK4494107.1"/>
    </source>
</evidence>
<dbReference type="Pfam" id="PF24681">
    <property type="entry name" value="Kelch_KLHDC2_KLHL20_DRC7"/>
    <property type="match status" value="1"/>
</dbReference>
<proteinExistence type="predicted"/>
<dbReference type="Pfam" id="PF01344">
    <property type="entry name" value="Kelch_1"/>
    <property type="match status" value="1"/>
</dbReference>
<keyword evidence="2" id="KW-0677">Repeat</keyword>
<keyword evidence="5" id="KW-1185">Reference proteome</keyword>
<dbReference type="Proteomes" id="UP001305779">
    <property type="component" value="Unassembled WGS sequence"/>
</dbReference>
<keyword evidence="1" id="KW-0880">Kelch repeat</keyword>
<name>A0ABR0DY76_ZASCE</name>
<evidence type="ECO:0000256" key="3">
    <source>
        <dbReference type="SAM" id="SignalP"/>
    </source>
</evidence>
<accession>A0ABR0DY76</accession>
<dbReference type="SMART" id="SM00612">
    <property type="entry name" value="Kelch"/>
    <property type="match status" value="5"/>
</dbReference>
<feature type="signal peptide" evidence="3">
    <location>
        <begin position="1"/>
        <end position="21"/>
    </location>
</feature>
<dbReference type="InterPro" id="IPR015915">
    <property type="entry name" value="Kelch-typ_b-propeller"/>
</dbReference>
<evidence type="ECO:0008006" key="6">
    <source>
        <dbReference type="Google" id="ProtNLM"/>
    </source>
</evidence>
<comment type="caution">
    <text evidence="4">The sequence shown here is derived from an EMBL/GenBank/DDBJ whole genome shotgun (WGS) entry which is preliminary data.</text>
</comment>
<dbReference type="InterPro" id="IPR006652">
    <property type="entry name" value="Kelch_1"/>
</dbReference>
<protein>
    <recommendedName>
        <fullName evidence="6">Kelch repeat-containing protein</fullName>
    </recommendedName>
</protein>
<dbReference type="PANTHER" id="PTHR45632">
    <property type="entry name" value="LD33804P"/>
    <property type="match status" value="1"/>
</dbReference>
<evidence type="ECO:0000256" key="1">
    <source>
        <dbReference type="ARBA" id="ARBA00022441"/>
    </source>
</evidence>
<dbReference type="PANTHER" id="PTHR45632:SF3">
    <property type="entry name" value="KELCH-LIKE PROTEIN 32"/>
    <property type="match status" value="1"/>
</dbReference>
<keyword evidence="3" id="KW-0732">Signal</keyword>
<evidence type="ECO:0000313" key="5">
    <source>
        <dbReference type="Proteomes" id="UP001305779"/>
    </source>
</evidence>
<feature type="chain" id="PRO_5047129479" description="Kelch repeat-containing protein" evidence="3">
    <location>
        <begin position="22"/>
        <end position="363"/>
    </location>
</feature>
<dbReference type="EMBL" id="JAXOVC010000014">
    <property type="protein sequence ID" value="KAK4494107.1"/>
    <property type="molecule type" value="Genomic_DNA"/>
</dbReference>
<sequence length="363" mass="39280">MLLLYCSILAGLAHSIGSASAHPPWHWNHPLFKPGWSNTTEIPIQPRQENTVAYLDGSVYLLGGIINQTLPGNPFGAITTSMVQAYDIKSRKWRSIAPLPTAINHGNAAVVGDKLYILGGLSLQGGNWIADNNASYVYCSQTNSWRSLAPIPSQHSRGSAAVVTHGSKVYLAGGLRELDLFIGGKYTTIDIVSVYNTETDTWSDAPAAASRLPEGRDHVASALVDDTFYVLGGRINATTVPNGGRRDTVFALDLNDLEGGWSLKKGRMPTPRGGLSFGTFGRKVYTFGGEGNPEVESGVFNVTEVYDIDADSWSTLQQMPLPVHGTYAAVKDGSIYIPGGGVHQNFGPTNVFQVYTPEQHWRW</sequence>
<reference evidence="4 5" key="1">
    <citation type="journal article" date="2023" name="G3 (Bethesda)">
        <title>A chromosome-level genome assembly of Zasmidium syzygii isolated from banana leaves.</title>
        <authorList>
            <person name="van Westerhoven A.C."/>
            <person name="Mehrabi R."/>
            <person name="Talebi R."/>
            <person name="Steentjes M.B.F."/>
            <person name="Corcolon B."/>
            <person name="Chong P.A."/>
            <person name="Kema G.H.J."/>
            <person name="Seidl M.F."/>
        </authorList>
    </citation>
    <scope>NUCLEOTIDE SEQUENCE [LARGE SCALE GENOMIC DNA]</scope>
    <source>
        <strain evidence="4 5">P124</strain>
    </source>
</reference>